<protein>
    <recommendedName>
        <fullName evidence="4">Tyrosinase C-terminal domain-containing protein</fullName>
    </recommendedName>
</protein>
<dbReference type="EMBL" id="JAVHJM010000001">
    <property type="protein sequence ID" value="KAK6520900.1"/>
    <property type="molecule type" value="Genomic_DNA"/>
</dbReference>
<evidence type="ECO:0000313" key="5">
    <source>
        <dbReference type="EMBL" id="KAK6520900.1"/>
    </source>
</evidence>
<dbReference type="Pfam" id="PF18132">
    <property type="entry name" value="Tyrosinase_C"/>
    <property type="match status" value="1"/>
</dbReference>
<dbReference type="GO" id="GO:0004497">
    <property type="term" value="F:monooxygenase activity"/>
    <property type="evidence" value="ECO:0007669"/>
    <property type="project" value="UniProtKB-KW"/>
</dbReference>
<dbReference type="InterPro" id="IPR041640">
    <property type="entry name" value="Tyrosinase_C"/>
</dbReference>
<keyword evidence="6" id="KW-1185">Reference proteome</keyword>
<reference evidence="5 6" key="1">
    <citation type="submission" date="2019-10" db="EMBL/GenBank/DDBJ databases">
        <authorList>
            <person name="Palmer J.M."/>
        </authorList>
    </citation>
    <scope>NUCLEOTIDE SEQUENCE [LARGE SCALE GENOMIC DNA]</scope>
    <source>
        <strain evidence="5 6">TWF506</strain>
    </source>
</reference>
<gene>
    <name evidence="5" type="ORF">TWF506_001142</name>
</gene>
<feature type="domain" description="Tyrosinase C-terminal" evidence="4">
    <location>
        <begin position="130"/>
        <end position="250"/>
    </location>
</feature>
<dbReference type="AlphaFoldDB" id="A0AAN8NMZ9"/>
<evidence type="ECO:0000313" key="6">
    <source>
        <dbReference type="Proteomes" id="UP001307849"/>
    </source>
</evidence>
<keyword evidence="2" id="KW-0560">Oxidoreductase</keyword>
<dbReference type="Proteomes" id="UP001307849">
    <property type="component" value="Unassembled WGS sequence"/>
</dbReference>
<comment type="caution">
    <text evidence="5">The sequence shown here is derived from an EMBL/GenBank/DDBJ whole genome shotgun (WGS) entry which is preliminary data.</text>
</comment>
<accession>A0AAN8NMZ9</accession>
<keyword evidence="3" id="KW-0503">Monooxygenase</keyword>
<dbReference type="InterPro" id="IPR008922">
    <property type="entry name" value="Di-copper_centre_dom_sf"/>
</dbReference>
<evidence type="ECO:0000256" key="3">
    <source>
        <dbReference type="ARBA" id="ARBA00023033"/>
    </source>
</evidence>
<sequence length="290" mass="32016">MSFELGNKANKWFRDRIIAMWQVLNPNAWTSPQTTLFGTRSNPVGSVENAATPLAPFYKWPSTPWTSNTARDTKYFYYNYPETNGLSAADLRTRIQQLYGGTAPQNQVRGSASKRSYSASSLVSDGKYHEWSANIRLNKRQTSGTYLIHIFIGDPSNGVQWTSDPNFVGSYYLLTKNATCSDCSDNALVTGSVPLTHMLINCAKGGQVKDLSPESVIPYLKTKLHWRVQSPGNTVDYINPGDVRSLKISVTAATVTLPASSGQDAPITKWTTYYDVTDQKPGGLCYGDPN</sequence>
<evidence type="ECO:0000256" key="1">
    <source>
        <dbReference type="ARBA" id="ARBA00001973"/>
    </source>
</evidence>
<evidence type="ECO:0000259" key="4">
    <source>
        <dbReference type="Pfam" id="PF18132"/>
    </source>
</evidence>
<dbReference type="Gene3D" id="2.60.310.20">
    <property type="match status" value="1"/>
</dbReference>
<dbReference type="Gene3D" id="1.10.1280.10">
    <property type="entry name" value="Di-copper center containing domain from catechol oxidase"/>
    <property type="match status" value="1"/>
</dbReference>
<proteinExistence type="predicted"/>
<comment type="cofactor">
    <cofactor evidence="1">
        <name>Cu(2+)</name>
        <dbReference type="ChEBI" id="CHEBI:29036"/>
    </cofactor>
</comment>
<evidence type="ECO:0000256" key="2">
    <source>
        <dbReference type="ARBA" id="ARBA00023002"/>
    </source>
</evidence>
<organism evidence="5 6">
    <name type="scientific">Arthrobotrys conoides</name>
    <dbReference type="NCBI Taxonomy" id="74498"/>
    <lineage>
        <taxon>Eukaryota</taxon>
        <taxon>Fungi</taxon>
        <taxon>Dikarya</taxon>
        <taxon>Ascomycota</taxon>
        <taxon>Pezizomycotina</taxon>
        <taxon>Orbiliomycetes</taxon>
        <taxon>Orbiliales</taxon>
        <taxon>Orbiliaceae</taxon>
        <taxon>Arthrobotrys</taxon>
    </lineage>
</organism>
<name>A0AAN8NMZ9_9PEZI</name>